<sequence>MDQSTIKKWANQDIFSNKKFPFTNDNPLENYDLSSIHSYVQNVLSQVSTGDEMLRSEIFETHQWVIAKIKIPNKLHPKNLRVWVNATHVKIEKAPEGKEQILNLPCRVDPHAKKAIYKKGILEIRIPKVKYKDRYHEVFF</sequence>
<organism evidence="1 2">
    <name type="scientific">Paenibacillus psychroresistens</name>
    <dbReference type="NCBI Taxonomy" id="1778678"/>
    <lineage>
        <taxon>Bacteria</taxon>
        <taxon>Bacillati</taxon>
        <taxon>Bacillota</taxon>
        <taxon>Bacilli</taxon>
        <taxon>Bacillales</taxon>
        <taxon>Paenibacillaceae</taxon>
        <taxon>Paenibacillus</taxon>
    </lineage>
</organism>
<reference evidence="2" key="1">
    <citation type="submission" date="2018-11" db="EMBL/GenBank/DDBJ databases">
        <title>Complete genome sequence of Paenibacillus sp. ML311-T8.</title>
        <authorList>
            <person name="Nam Y.-D."/>
            <person name="Kang J."/>
            <person name="Chung W.-H."/>
            <person name="Park Y.S."/>
        </authorList>
    </citation>
    <scope>NUCLEOTIDE SEQUENCE [LARGE SCALE GENOMIC DNA]</scope>
    <source>
        <strain evidence="2">ML311-T8</strain>
    </source>
</reference>
<name>A0A6B8RSV2_9BACL</name>
<dbReference type="SUPFAM" id="SSF49764">
    <property type="entry name" value="HSP20-like chaperones"/>
    <property type="match status" value="1"/>
</dbReference>
<dbReference type="InterPro" id="IPR008978">
    <property type="entry name" value="HSP20-like_chaperone"/>
</dbReference>
<accession>A0A6B8RSV2</accession>
<dbReference type="Proteomes" id="UP000426246">
    <property type="component" value="Chromosome"/>
</dbReference>
<evidence type="ECO:0000313" key="2">
    <source>
        <dbReference type="Proteomes" id="UP000426246"/>
    </source>
</evidence>
<dbReference type="AlphaFoldDB" id="A0A6B8RSV2"/>
<proteinExistence type="predicted"/>
<evidence type="ECO:0000313" key="1">
    <source>
        <dbReference type="EMBL" id="QGQ98645.1"/>
    </source>
</evidence>
<dbReference type="RefSeq" id="WP_155703754.1">
    <property type="nucleotide sequence ID" value="NZ_CP034235.1"/>
</dbReference>
<dbReference type="OrthoDB" id="2637517at2"/>
<dbReference type="CDD" id="cd00298">
    <property type="entry name" value="ACD_sHsps_p23-like"/>
    <property type="match status" value="1"/>
</dbReference>
<dbReference type="KEGG" id="ppsc:EHS13_29070"/>
<keyword evidence="2" id="KW-1185">Reference proteome</keyword>
<protein>
    <recommendedName>
        <fullName evidence="3">Hsp20/alpha crystallin family protein</fullName>
    </recommendedName>
</protein>
<evidence type="ECO:0008006" key="3">
    <source>
        <dbReference type="Google" id="ProtNLM"/>
    </source>
</evidence>
<dbReference type="Gene3D" id="2.60.40.790">
    <property type="match status" value="1"/>
</dbReference>
<gene>
    <name evidence="1" type="ORF">EHS13_29070</name>
</gene>
<dbReference type="EMBL" id="CP034235">
    <property type="protein sequence ID" value="QGQ98645.1"/>
    <property type="molecule type" value="Genomic_DNA"/>
</dbReference>